<dbReference type="EMBL" id="JAAVMX010000006">
    <property type="protein sequence ID" value="KAF4506935.1"/>
    <property type="molecule type" value="Genomic_DNA"/>
</dbReference>
<proteinExistence type="predicted"/>
<accession>A0A8H4PP99</accession>
<feature type="compositionally biased region" description="Basic and acidic residues" evidence="1">
    <location>
        <begin position="307"/>
        <end position="321"/>
    </location>
</feature>
<gene>
    <name evidence="2" type="ORF">G6O67_005619</name>
</gene>
<reference evidence="2 3" key="1">
    <citation type="journal article" date="2020" name="Genome Biol. Evol.">
        <title>A new high-quality draft genome assembly of the Chinese cordyceps Ophiocordyceps sinensis.</title>
        <authorList>
            <person name="Shu R."/>
            <person name="Zhang J."/>
            <person name="Meng Q."/>
            <person name="Zhang H."/>
            <person name="Zhou G."/>
            <person name="Li M."/>
            <person name="Wu P."/>
            <person name="Zhao Y."/>
            <person name="Chen C."/>
            <person name="Qin Q."/>
        </authorList>
    </citation>
    <scope>NUCLEOTIDE SEQUENCE [LARGE SCALE GENOMIC DNA]</scope>
    <source>
        <strain evidence="2 3">IOZ07</strain>
    </source>
</reference>
<feature type="region of interest" description="Disordered" evidence="1">
    <location>
        <begin position="189"/>
        <end position="214"/>
    </location>
</feature>
<evidence type="ECO:0000256" key="1">
    <source>
        <dbReference type="SAM" id="MobiDB-lite"/>
    </source>
</evidence>
<feature type="compositionally biased region" description="Basic residues" evidence="1">
    <location>
        <begin position="1"/>
        <end position="13"/>
    </location>
</feature>
<evidence type="ECO:0000313" key="3">
    <source>
        <dbReference type="Proteomes" id="UP000557566"/>
    </source>
</evidence>
<feature type="region of interest" description="Disordered" evidence="1">
    <location>
        <begin position="64"/>
        <end position="117"/>
    </location>
</feature>
<protein>
    <submittedName>
        <fullName evidence="2">Uncharacterized protein</fullName>
    </submittedName>
</protein>
<dbReference type="AlphaFoldDB" id="A0A8H4PP99"/>
<name>A0A8H4PP99_9HYPO</name>
<feature type="compositionally biased region" description="Low complexity" evidence="1">
    <location>
        <begin position="198"/>
        <end position="210"/>
    </location>
</feature>
<evidence type="ECO:0000313" key="2">
    <source>
        <dbReference type="EMBL" id="KAF4506935.1"/>
    </source>
</evidence>
<comment type="caution">
    <text evidence="2">The sequence shown here is derived from an EMBL/GenBank/DDBJ whole genome shotgun (WGS) entry which is preliminary data.</text>
</comment>
<feature type="region of interest" description="Disordered" evidence="1">
    <location>
        <begin position="1"/>
        <end position="47"/>
    </location>
</feature>
<sequence length="339" mass="36436">MANRRRPHHKHTMKFCYNSSPPSSPPLGGPQTQGDHPIPTSNNLPQCASISTYRHGQHHCHHHHHYLHHPLRPQATTPPSTTSSPGWRATPGLPIISHGHFPPRPDNTGPAGPREGARCGLSPGEGWLNLEMGTTEWAIAAAVAIFAIDRITTMAIKEGMTVAIEEGSSTHIMANNYYTIFRLTFNDPTASPAPAPARRPGSSRQAPSSSNHPQDKVRLNIYIPAWLVPLPPGHRPPLHNLFAPGADHAGLPDLDKMAYHTMFKITYHTPPAQPAPAQEPHTLHNFFAPGADHAGPPEDLGVGHAARQNDEGVADPREGARRGPPRGVGGGVGVGAHSQ</sequence>
<organism evidence="2 3">
    <name type="scientific">Ophiocordyceps sinensis</name>
    <dbReference type="NCBI Taxonomy" id="72228"/>
    <lineage>
        <taxon>Eukaryota</taxon>
        <taxon>Fungi</taxon>
        <taxon>Dikarya</taxon>
        <taxon>Ascomycota</taxon>
        <taxon>Pezizomycotina</taxon>
        <taxon>Sordariomycetes</taxon>
        <taxon>Hypocreomycetidae</taxon>
        <taxon>Hypocreales</taxon>
        <taxon>Ophiocordycipitaceae</taxon>
        <taxon>Ophiocordyceps</taxon>
    </lineage>
</organism>
<feature type="compositionally biased region" description="Gly residues" evidence="1">
    <location>
        <begin position="326"/>
        <end position="339"/>
    </location>
</feature>
<feature type="region of interest" description="Disordered" evidence="1">
    <location>
        <begin position="287"/>
        <end position="339"/>
    </location>
</feature>
<feature type="compositionally biased region" description="Polar residues" evidence="1">
    <location>
        <begin position="30"/>
        <end position="47"/>
    </location>
</feature>
<keyword evidence="3" id="KW-1185">Reference proteome</keyword>
<dbReference type="Proteomes" id="UP000557566">
    <property type="component" value="Unassembled WGS sequence"/>
</dbReference>